<feature type="transmembrane region" description="Helical" evidence="13">
    <location>
        <begin position="285"/>
        <end position="302"/>
    </location>
</feature>
<dbReference type="InterPro" id="IPR002528">
    <property type="entry name" value="MATE_fam"/>
</dbReference>
<dbReference type="Proteomes" id="UP000783742">
    <property type="component" value="Unassembled WGS sequence"/>
</dbReference>
<evidence type="ECO:0000313" key="15">
    <source>
        <dbReference type="Proteomes" id="UP000783742"/>
    </source>
</evidence>
<evidence type="ECO:0000256" key="2">
    <source>
        <dbReference type="ARBA" id="ARBA00004651"/>
    </source>
</evidence>
<dbReference type="InterPro" id="IPR048279">
    <property type="entry name" value="MdtK-like"/>
</dbReference>
<feature type="transmembrane region" description="Helical" evidence="13">
    <location>
        <begin position="133"/>
        <end position="157"/>
    </location>
</feature>
<evidence type="ECO:0000256" key="12">
    <source>
        <dbReference type="ARBA" id="ARBA00031636"/>
    </source>
</evidence>
<feature type="transmembrane region" description="Helical" evidence="13">
    <location>
        <begin position="323"/>
        <end position="343"/>
    </location>
</feature>
<comment type="subcellular location">
    <subcellularLocation>
        <location evidence="2">Cell membrane</location>
        <topology evidence="2">Multi-pass membrane protein</topology>
    </subcellularLocation>
</comment>
<evidence type="ECO:0000256" key="7">
    <source>
        <dbReference type="ARBA" id="ARBA00022475"/>
    </source>
</evidence>
<feature type="transmembrane region" description="Helical" evidence="13">
    <location>
        <begin position="91"/>
        <end position="113"/>
    </location>
</feature>
<feature type="transmembrane region" description="Helical" evidence="13">
    <location>
        <begin position="47"/>
        <end position="67"/>
    </location>
</feature>
<feature type="transmembrane region" description="Helical" evidence="13">
    <location>
        <begin position="12"/>
        <end position="35"/>
    </location>
</feature>
<evidence type="ECO:0000313" key="14">
    <source>
        <dbReference type="EMBL" id="MBU5669392.1"/>
    </source>
</evidence>
<keyword evidence="8 13" id="KW-0812">Transmembrane</keyword>
<comment type="caution">
    <text evidence="14">The sequence shown here is derived from an EMBL/GenBank/DDBJ whole genome shotgun (WGS) entry which is preliminary data.</text>
</comment>
<keyword evidence="15" id="KW-1185">Reference proteome</keyword>
<dbReference type="PANTHER" id="PTHR43298">
    <property type="entry name" value="MULTIDRUG RESISTANCE PROTEIN NORM-RELATED"/>
    <property type="match status" value="1"/>
</dbReference>
<dbReference type="RefSeq" id="WP_216549227.1">
    <property type="nucleotide sequence ID" value="NZ_JAHLQO010000004.1"/>
</dbReference>
<evidence type="ECO:0000256" key="6">
    <source>
        <dbReference type="ARBA" id="ARBA00022449"/>
    </source>
</evidence>
<evidence type="ECO:0000256" key="1">
    <source>
        <dbReference type="ARBA" id="ARBA00003408"/>
    </source>
</evidence>
<dbReference type="Pfam" id="PF01554">
    <property type="entry name" value="MatE"/>
    <property type="match status" value="2"/>
</dbReference>
<keyword evidence="6" id="KW-0050">Antiport</keyword>
<name>A0ABS6FIR2_9FIRM</name>
<feature type="transmembrane region" description="Helical" evidence="13">
    <location>
        <begin position="391"/>
        <end position="411"/>
    </location>
</feature>
<evidence type="ECO:0000256" key="13">
    <source>
        <dbReference type="SAM" id="Phobius"/>
    </source>
</evidence>
<proteinExistence type="inferred from homology"/>
<dbReference type="NCBIfam" id="TIGR00797">
    <property type="entry name" value="matE"/>
    <property type="match status" value="1"/>
</dbReference>
<keyword evidence="7" id="KW-1003">Cell membrane</keyword>
<dbReference type="PANTHER" id="PTHR43298:SF2">
    <property type="entry name" value="FMN_FAD EXPORTER YEEO-RELATED"/>
    <property type="match status" value="1"/>
</dbReference>
<evidence type="ECO:0000256" key="3">
    <source>
        <dbReference type="ARBA" id="ARBA00010199"/>
    </source>
</evidence>
<keyword evidence="5" id="KW-0813">Transport</keyword>
<keyword evidence="9 13" id="KW-1133">Transmembrane helix</keyword>
<accession>A0ABS6FIR2</accession>
<gene>
    <name evidence="14" type="ORF">KQI68_06010</name>
</gene>
<feature type="transmembrane region" description="Helical" evidence="13">
    <location>
        <begin position="169"/>
        <end position="188"/>
    </location>
</feature>
<evidence type="ECO:0000256" key="4">
    <source>
        <dbReference type="ARBA" id="ARBA00020268"/>
    </source>
</evidence>
<reference evidence="14 15" key="1">
    <citation type="submission" date="2021-06" db="EMBL/GenBank/DDBJ databases">
        <authorList>
            <person name="Sun Q."/>
            <person name="Li D."/>
        </authorList>
    </citation>
    <scope>NUCLEOTIDE SEQUENCE [LARGE SCALE GENOMIC DNA]</scope>
    <source>
        <strain evidence="14 15">MSJ-1</strain>
    </source>
</reference>
<sequence length="454" mass="50509">MKEVNLLKGNILHVLTKMALPLMGTAFVQMAYSLVDLMWLGRLSTEAVAAVGTCSFFVWVAQAITLISKTGVSVGLAQAYGRGDNEESKDVWISGFIINLIFCAIISIFYIIFRNHLIGFYNLESEVHNMATTYLLIVSIGMIFTFLNPILSSAFFAKGNSITPFKISVISLLINLILDPFLIFGWGIFPKLGIEGAALATVFAQMISTLFYLFVGIRNREIFVRVNYFNLPNNKFFKEILNLGVPASLQSLIQAIVSMILNKYISSFGAVYIAVYSIGSQIESISWMTADGFSVAFASFFGQNYGAKNFHRLRDGRKEAMKIVNVIGISTSIVLFLFARNLFGIFIPEDPLAIEKGVDYLKIMAISQYFMTLEIGTTGMLNGLGLTKYPAINAAILNILRIPTALILMPILHVNGIWTAMSVSSVCKGIFLTIIYYYLRKKTEGFKINMIRYT</sequence>
<feature type="transmembrane region" description="Helical" evidence="13">
    <location>
        <begin position="194"/>
        <end position="215"/>
    </location>
</feature>
<keyword evidence="10" id="KW-0406">Ion transport</keyword>
<keyword evidence="11 13" id="KW-0472">Membrane</keyword>
<evidence type="ECO:0000256" key="11">
    <source>
        <dbReference type="ARBA" id="ARBA00023136"/>
    </source>
</evidence>
<organism evidence="14 15">
    <name type="scientific">Peptoniphilus ovalis</name>
    <dbReference type="NCBI Taxonomy" id="2841503"/>
    <lineage>
        <taxon>Bacteria</taxon>
        <taxon>Bacillati</taxon>
        <taxon>Bacillota</taxon>
        <taxon>Tissierellia</taxon>
        <taxon>Tissierellales</taxon>
        <taxon>Peptoniphilaceae</taxon>
        <taxon>Peptoniphilus</taxon>
    </lineage>
</organism>
<comment type="function">
    <text evidence="1">Multidrug efflux pump.</text>
</comment>
<dbReference type="CDD" id="cd13140">
    <property type="entry name" value="MATE_like_1"/>
    <property type="match status" value="1"/>
</dbReference>
<feature type="transmembrane region" description="Helical" evidence="13">
    <location>
        <begin position="417"/>
        <end position="439"/>
    </location>
</feature>
<evidence type="ECO:0000256" key="10">
    <source>
        <dbReference type="ARBA" id="ARBA00023065"/>
    </source>
</evidence>
<evidence type="ECO:0000256" key="5">
    <source>
        <dbReference type="ARBA" id="ARBA00022448"/>
    </source>
</evidence>
<evidence type="ECO:0000256" key="8">
    <source>
        <dbReference type="ARBA" id="ARBA00022692"/>
    </source>
</evidence>
<comment type="similarity">
    <text evidence="3">Belongs to the multi antimicrobial extrusion (MATE) (TC 2.A.66.1) family.</text>
</comment>
<feature type="transmembrane region" description="Helical" evidence="13">
    <location>
        <begin position="260"/>
        <end position="279"/>
    </location>
</feature>
<feature type="transmembrane region" description="Helical" evidence="13">
    <location>
        <begin position="363"/>
        <end position="384"/>
    </location>
</feature>
<protein>
    <recommendedName>
        <fullName evidence="4">Probable multidrug resistance protein NorM</fullName>
    </recommendedName>
    <alternativeName>
        <fullName evidence="12">Multidrug-efflux transporter</fullName>
    </alternativeName>
</protein>
<dbReference type="PIRSF" id="PIRSF006603">
    <property type="entry name" value="DinF"/>
    <property type="match status" value="1"/>
</dbReference>
<dbReference type="InterPro" id="IPR050222">
    <property type="entry name" value="MATE_MdtK"/>
</dbReference>
<dbReference type="EMBL" id="JAHLQO010000004">
    <property type="protein sequence ID" value="MBU5669392.1"/>
    <property type="molecule type" value="Genomic_DNA"/>
</dbReference>
<evidence type="ECO:0000256" key="9">
    <source>
        <dbReference type="ARBA" id="ARBA00022989"/>
    </source>
</evidence>